<name>A0A221SKZ4_9VIBR</name>
<feature type="compositionally biased region" description="Basic residues" evidence="1">
    <location>
        <begin position="168"/>
        <end position="178"/>
    </location>
</feature>
<organism evidence="2">
    <name type="scientific">Vibrio sp. MV-1</name>
    <dbReference type="NCBI Taxonomy" id="632142"/>
    <lineage>
        <taxon>Bacteria</taxon>
        <taxon>Pseudomonadati</taxon>
        <taxon>Pseudomonadota</taxon>
        <taxon>Gammaproteobacteria</taxon>
        <taxon>Vibrionales</taxon>
        <taxon>Vibrionaceae</taxon>
        <taxon>Vibrio</taxon>
    </lineage>
</organism>
<feature type="compositionally biased region" description="Basic and acidic residues" evidence="1">
    <location>
        <begin position="142"/>
        <end position="165"/>
    </location>
</feature>
<feature type="region of interest" description="Disordered" evidence="1">
    <location>
        <begin position="132"/>
        <end position="183"/>
    </location>
</feature>
<proteinExistence type="predicted"/>
<sequence>MRHRRATIQANGIGLTEQPQHQENADENHVTARKKGRNKGQLHARLITKNGLNPVPRIFAHHQQRGHFLQLAFERLHTRKRQYGGQRHHHISAAVRRDLHQNTVNHCAAKGHHEKHFGHDVRTIMEIRVISGQRNQQRPNRSHAEENQHPRKQIEAQAAHPRDGPQLHAKRRHSGTHHGHGESIIDDLGAMDAIGDITKIDHQHQADGFRSDLNGGVDRTNFTPGKANDLAEEKRLHADRQRHDNA</sequence>
<dbReference type="AlphaFoldDB" id="A0A221SKZ4"/>
<evidence type="ECO:0000256" key="1">
    <source>
        <dbReference type="SAM" id="MobiDB-lite"/>
    </source>
</evidence>
<feature type="region of interest" description="Disordered" evidence="1">
    <location>
        <begin position="207"/>
        <end position="246"/>
    </location>
</feature>
<dbReference type="EMBL" id="EU921416">
    <property type="protein sequence ID" value="ASN76819.1"/>
    <property type="molecule type" value="Genomic_DNA"/>
</dbReference>
<evidence type="ECO:0000313" key="2">
    <source>
        <dbReference type="EMBL" id="ASN76819.1"/>
    </source>
</evidence>
<protein>
    <submittedName>
        <fullName evidence="2">Uncharacterized protein</fullName>
    </submittedName>
</protein>
<accession>A0A221SKZ4</accession>
<feature type="region of interest" description="Disordered" evidence="1">
    <location>
        <begin position="1"/>
        <end position="25"/>
    </location>
</feature>
<feature type="compositionally biased region" description="Basic and acidic residues" evidence="1">
    <location>
        <begin position="229"/>
        <end position="246"/>
    </location>
</feature>
<reference evidence="2" key="1">
    <citation type="submission" date="2008-07" db="EMBL/GenBank/DDBJ databases">
        <title>Analysis of genes from marine vibrio MV-1 putatively involved in magnetosome formation.</title>
        <authorList>
            <person name="Trubitsyn D."/>
            <person name="French C."/>
            <person name="Staniland S."/>
            <person name="Ward B."/>
        </authorList>
    </citation>
    <scope>NUCLEOTIDE SEQUENCE</scope>
    <source>
        <strain evidence="2">MV-1</strain>
    </source>
</reference>